<feature type="compositionally biased region" description="Basic and acidic residues" evidence="1">
    <location>
        <begin position="495"/>
        <end position="506"/>
    </location>
</feature>
<evidence type="ECO:0008006" key="4">
    <source>
        <dbReference type="Google" id="ProtNLM"/>
    </source>
</evidence>
<feature type="region of interest" description="Disordered" evidence="1">
    <location>
        <begin position="1"/>
        <end position="25"/>
    </location>
</feature>
<feature type="region of interest" description="Disordered" evidence="1">
    <location>
        <begin position="478"/>
        <end position="524"/>
    </location>
</feature>
<name>A0ABR3XXA2_9EURO</name>
<evidence type="ECO:0000313" key="3">
    <source>
        <dbReference type="Proteomes" id="UP001583193"/>
    </source>
</evidence>
<dbReference type="Proteomes" id="UP001583193">
    <property type="component" value="Unassembled WGS sequence"/>
</dbReference>
<evidence type="ECO:0000256" key="1">
    <source>
        <dbReference type="SAM" id="MobiDB-lite"/>
    </source>
</evidence>
<gene>
    <name evidence="2" type="ORF">Plec18167_003768</name>
</gene>
<dbReference type="EMBL" id="JAVDPF010000009">
    <property type="protein sequence ID" value="KAL1880364.1"/>
    <property type="molecule type" value="Genomic_DNA"/>
</dbReference>
<organism evidence="2 3">
    <name type="scientific">Paecilomyces lecythidis</name>
    <dbReference type="NCBI Taxonomy" id="3004212"/>
    <lineage>
        <taxon>Eukaryota</taxon>
        <taxon>Fungi</taxon>
        <taxon>Dikarya</taxon>
        <taxon>Ascomycota</taxon>
        <taxon>Pezizomycotina</taxon>
        <taxon>Eurotiomycetes</taxon>
        <taxon>Eurotiomycetidae</taxon>
        <taxon>Eurotiales</taxon>
        <taxon>Thermoascaceae</taxon>
        <taxon>Paecilomyces</taxon>
    </lineage>
</organism>
<proteinExistence type="predicted"/>
<keyword evidence="3" id="KW-1185">Reference proteome</keyword>
<evidence type="ECO:0000313" key="2">
    <source>
        <dbReference type="EMBL" id="KAL1880364.1"/>
    </source>
</evidence>
<reference evidence="2 3" key="1">
    <citation type="journal article" date="2024" name="IMA Fungus">
        <title>IMA Genome - F19 : A genome assembly and annotation guide to empower mycologists, including annotated draft genome sequences of Ceratocystis pirilliformis, Diaporthe australafricana, Fusarium ophioides, Paecilomyces lecythidis, and Sporothrix stenoceras.</title>
        <authorList>
            <person name="Aylward J."/>
            <person name="Wilson A.M."/>
            <person name="Visagie C.M."/>
            <person name="Spraker J."/>
            <person name="Barnes I."/>
            <person name="Buitendag C."/>
            <person name="Ceriani C."/>
            <person name="Del Mar Angel L."/>
            <person name="du Plessis D."/>
            <person name="Fuchs T."/>
            <person name="Gasser K."/>
            <person name="Kramer D."/>
            <person name="Li W."/>
            <person name="Munsamy K."/>
            <person name="Piso A."/>
            <person name="Price J.L."/>
            <person name="Sonnekus B."/>
            <person name="Thomas C."/>
            <person name="van der Nest A."/>
            <person name="van Dijk A."/>
            <person name="van Heerden A."/>
            <person name="van Vuuren N."/>
            <person name="Yilmaz N."/>
            <person name="Duong T.A."/>
            <person name="van der Merwe N.A."/>
            <person name="Wingfield M.J."/>
            <person name="Wingfield B.D."/>
        </authorList>
    </citation>
    <scope>NUCLEOTIDE SEQUENCE [LARGE SCALE GENOMIC DNA]</scope>
    <source>
        <strain evidence="2 3">CMW 18167</strain>
    </source>
</reference>
<comment type="caution">
    <text evidence="2">The sequence shown here is derived from an EMBL/GenBank/DDBJ whole genome shotgun (WGS) entry which is preliminary data.</text>
</comment>
<sequence length="728" mass="81392">MSGSPAKPQVLRLHRYDPQTSTSKQKQIIQLGAEKSLKNKTLEDVRKILVDNSAFDPKDLKSPFCEKDGSDVGDDMKVELYLSLLGIESAEASKIDFYFKKKKLFTKVDQATQDSIKQKLDLVFQNPPEVLEKNPELLTSSFDPRDWKAVQGNLSYAADLNEREWSVIVRSNCLLNGYRVVQGLDKKRQKVERCAYNAFKLSPRELDSYEISKTVDSDDDAEDGTATQEQFKFRIPRFRVDDDSSVTVVETKTAFEKSCADSSFSEVSFQMEGSVGLGGVSGGLGVGGGGGSSDNNNNAEKKDLKRLTVKYNYPRVTMYWDPSCLEVTTECLDAIRTVRDPETLQAFNEKYGVIFTRRVQLGGRLTYSEASTATSSSEVKDHASKLKASASASISHSFVQASLKASHEKQSREVSQKEDKKLTRNIAPAEWCATVGLYSNWRIVNQDYAIPLYHFLASFPQVGNKIIKRFDISGKRSLSPKEEEDLSIPGDSPDDADKPDVGDKPDNQPGNKPDDQPDDGDDGVKKERYQIFQLYLPKSGKYLGVSEGAEDAVNYAKENMLQLGSAQDLETMGQAGASIKCIYAESDKITQFLANAVFDEGEEEKLRYKVPYKVKSWGHEHERWVCRTKPFLKQPGLLPMLVHLNRTSGSYFSFRDANDTGKVGYIPDGALVYLTCFERESVGIGNDHIAVETAEEGFLKMARWKLEGQSQYAKPLAFVYKAKEIVEI</sequence>
<protein>
    <recommendedName>
        <fullName evidence="4">MACPF domain-containing protein</fullName>
    </recommendedName>
</protein>
<accession>A0ABR3XXA2</accession>